<dbReference type="EnsemblPlants" id="Zm00001eb263790_T001">
    <property type="protein sequence ID" value="Zm00001eb263790_P001"/>
    <property type="gene ID" value="Zm00001eb263790"/>
</dbReference>
<dbReference type="AlphaFoldDB" id="A0A804PTG4"/>
<reference evidence="1" key="2">
    <citation type="submission" date="2019-07" db="EMBL/GenBank/DDBJ databases">
        <authorList>
            <person name="Seetharam A."/>
            <person name="Woodhouse M."/>
            <person name="Cannon E."/>
        </authorList>
    </citation>
    <scope>NUCLEOTIDE SEQUENCE [LARGE SCALE GENOMIC DNA]</scope>
    <source>
        <strain evidence="1">cv. B73</strain>
    </source>
</reference>
<dbReference type="Proteomes" id="UP000007305">
    <property type="component" value="Chromosome 6"/>
</dbReference>
<keyword evidence="2" id="KW-1185">Reference proteome</keyword>
<proteinExistence type="predicted"/>
<evidence type="ECO:0000313" key="2">
    <source>
        <dbReference type="Proteomes" id="UP000007305"/>
    </source>
</evidence>
<organism evidence="1 2">
    <name type="scientific">Zea mays</name>
    <name type="common">Maize</name>
    <dbReference type="NCBI Taxonomy" id="4577"/>
    <lineage>
        <taxon>Eukaryota</taxon>
        <taxon>Viridiplantae</taxon>
        <taxon>Streptophyta</taxon>
        <taxon>Embryophyta</taxon>
        <taxon>Tracheophyta</taxon>
        <taxon>Spermatophyta</taxon>
        <taxon>Magnoliopsida</taxon>
        <taxon>Liliopsida</taxon>
        <taxon>Poales</taxon>
        <taxon>Poaceae</taxon>
        <taxon>PACMAD clade</taxon>
        <taxon>Panicoideae</taxon>
        <taxon>Andropogonodae</taxon>
        <taxon>Andropogoneae</taxon>
        <taxon>Tripsacinae</taxon>
        <taxon>Zea</taxon>
    </lineage>
</organism>
<sequence>MERDREHLGRVLHRVELLGVARPVVPYRAHPSRSSAPRIVIAEFIGNHSHVVPRREFAPRYRRFLVSAGRAPLQLPVRQNEWTGAHRVLERSAPMFLPNIDCLILGRSTHTWCSMNGSNQIASSKSRL</sequence>
<dbReference type="Gramene" id="Zm00001eb263790_T001">
    <property type="protein sequence ID" value="Zm00001eb263790_P001"/>
    <property type="gene ID" value="Zm00001eb263790"/>
</dbReference>
<evidence type="ECO:0000313" key="1">
    <source>
        <dbReference type="EnsemblPlants" id="Zm00001eb263790_P001"/>
    </source>
</evidence>
<dbReference type="InParanoid" id="A0A804PTG4"/>
<reference evidence="2" key="1">
    <citation type="journal article" date="2009" name="Science">
        <title>The B73 maize genome: complexity, diversity, and dynamics.</title>
        <authorList>
            <person name="Schnable P.S."/>
            <person name="Ware D."/>
            <person name="Fulton R.S."/>
            <person name="Stein J.C."/>
            <person name="Wei F."/>
            <person name="Pasternak S."/>
            <person name="Liang C."/>
            <person name="Zhang J."/>
            <person name="Fulton L."/>
            <person name="Graves T.A."/>
            <person name="Minx P."/>
            <person name="Reily A.D."/>
            <person name="Courtney L."/>
            <person name="Kruchowski S.S."/>
            <person name="Tomlinson C."/>
            <person name="Strong C."/>
            <person name="Delehaunty K."/>
            <person name="Fronick C."/>
            <person name="Courtney B."/>
            <person name="Rock S.M."/>
            <person name="Belter E."/>
            <person name="Du F."/>
            <person name="Kim K."/>
            <person name="Abbott R.M."/>
            <person name="Cotton M."/>
            <person name="Levy A."/>
            <person name="Marchetto P."/>
            <person name="Ochoa K."/>
            <person name="Jackson S.M."/>
            <person name="Gillam B."/>
            <person name="Chen W."/>
            <person name="Yan L."/>
            <person name="Higginbotham J."/>
            <person name="Cardenas M."/>
            <person name="Waligorski J."/>
            <person name="Applebaum E."/>
            <person name="Phelps L."/>
            <person name="Falcone J."/>
            <person name="Kanchi K."/>
            <person name="Thane T."/>
            <person name="Scimone A."/>
            <person name="Thane N."/>
            <person name="Henke J."/>
            <person name="Wang T."/>
            <person name="Ruppert J."/>
            <person name="Shah N."/>
            <person name="Rotter K."/>
            <person name="Hodges J."/>
            <person name="Ingenthron E."/>
            <person name="Cordes M."/>
            <person name="Kohlberg S."/>
            <person name="Sgro J."/>
            <person name="Delgado B."/>
            <person name="Mead K."/>
            <person name="Chinwalla A."/>
            <person name="Leonard S."/>
            <person name="Crouse K."/>
            <person name="Collura K."/>
            <person name="Kudrna D."/>
            <person name="Currie J."/>
            <person name="He R."/>
            <person name="Angelova A."/>
            <person name="Rajasekar S."/>
            <person name="Mueller T."/>
            <person name="Lomeli R."/>
            <person name="Scara G."/>
            <person name="Ko A."/>
            <person name="Delaney K."/>
            <person name="Wissotski M."/>
            <person name="Lopez G."/>
            <person name="Campos D."/>
            <person name="Braidotti M."/>
            <person name="Ashley E."/>
            <person name="Golser W."/>
            <person name="Kim H."/>
            <person name="Lee S."/>
            <person name="Lin J."/>
            <person name="Dujmic Z."/>
            <person name="Kim W."/>
            <person name="Talag J."/>
            <person name="Zuccolo A."/>
            <person name="Fan C."/>
            <person name="Sebastian A."/>
            <person name="Kramer M."/>
            <person name="Spiegel L."/>
            <person name="Nascimento L."/>
            <person name="Zutavern T."/>
            <person name="Miller B."/>
            <person name="Ambroise C."/>
            <person name="Muller S."/>
            <person name="Spooner W."/>
            <person name="Narechania A."/>
            <person name="Ren L."/>
            <person name="Wei S."/>
            <person name="Kumari S."/>
            <person name="Faga B."/>
            <person name="Levy M.J."/>
            <person name="McMahan L."/>
            <person name="Van Buren P."/>
            <person name="Vaughn M.W."/>
            <person name="Ying K."/>
            <person name="Yeh C.-T."/>
            <person name="Emrich S.J."/>
            <person name="Jia Y."/>
            <person name="Kalyanaraman A."/>
            <person name="Hsia A.-P."/>
            <person name="Barbazuk W.B."/>
            <person name="Baucom R.S."/>
            <person name="Brutnell T.P."/>
            <person name="Carpita N.C."/>
            <person name="Chaparro C."/>
            <person name="Chia J.-M."/>
            <person name="Deragon J.-M."/>
            <person name="Estill J.C."/>
            <person name="Fu Y."/>
            <person name="Jeddeloh J.A."/>
            <person name="Han Y."/>
            <person name="Lee H."/>
            <person name="Li P."/>
            <person name="Lisch D.R."/>
            <person name="Liu S."/>
            <person name="Liu Z."/>
            <person name="Nagel D.H."/>
            <person name="McCann M.C."/>
            <person name="SanMiguel P."/>
            <person name="Myers A.M."/>
            <person name="Nettleton D."/>
            <person name="Nguyen J."/>
            <person name="Penning B.W."/>
            <person name="Ponnala L."/>
            <person name="Schneider K.L."/>
            <person name="Schwartz D.C."/>
            <person name="Sharma A."/>
            <person name="Soderlund C."/>
            <person name="Springer N.M."/>
            <person name="Sun Q."/>
            <person name="Wang H."/>
            <person name="Waterman M."/>
            <person name="Westerman R."/>
            <person name="Wolfgruber T.K."/>
            <person name="Yang L."/>
            <person name="Yu Y."/>
            <person name="Zhang L."/>
            <person name="Zhou S."/>
            <person name="Zhu Q."/>
            <person name="Bennetzen J.L."/>
            <person name="Dawe R.K."/>
            <person name="Jiang J."/>
            <person name="Jiang N."/>
            <person name="Presting G.G."/>
            <person name="Wessler S.R."/>
            <person name="Aluru S."/>
            <person name="Martienssen R.A."/>
            <person name="Clifton S.W."/>
            <person name="McCombie W.R."/>
            <person name="Wing R.A."/>
            <person name="Wilson R.K."/>
        </authorList>
    </citation>
    <scope>NUCLEOTIDE SEQUENCE [LARGE SCALE GENOMIC DNA]</scope>
    <source>
        <strain evidence="2">cv. B73</strain>
    </source>
</reference>
<name>A0A804PTG4_MAIZE</name>
<protein>
    <submittedName>
        <fullName evidence="1">Uncharacterized protein</fullName>
    </submittedName>
</protein>
<reference evidence="1" key="3">
    <citation type="submission" date="2021-05" db="UniProtKB">
        <authorList>
            <consortium name="EnsemblPlants"/>
        </authorList>
    </citation>
    <scope>IDENTIFICATION</scope>
    <source>
        <strain evidence="1">cv. B73</strain>
    </source>
</reference>
<accession>A0A804PTG4</accession>